<sequence length="381" mass="41597">MSWLARSIANSLSISDPTPPTDDAAAAAAASIPESPRGVKEDLSDLKNTLSRQLRGVASFLAPPPSLPDDAEGGREGDVAAFDGIRSDFAEIEDRVRTGISKISSNMTAWEFTKMASGLFKPGEELEEEEEEVGVVGVSEEAVAFVRNVSLHPETWLDFPIVEGDEDDDFELSDAQYDHALAIEKEAPGLAALRMELCPGYMTEGCFWKIYFVLLHPRLNKEDAVLLSTPQIMELRAMLTKEMHSRNSGKPKPDQSEAGAVFDQSVHLSSGSVSEVVEMSASGTANSNVKPGGETESHLVQVSEVHISEKPVDGEKQVDVDRVKYQLHDSSSPVLEDKYEDDGDDWLKEDDMSEIAEAKGTTTINIEDDEDVSFSDLEDDE</sequence>
<evidence type="ECO:0000313" key="1">
    <source>
        <dbReference type="EMBL" id="KAI4385405.1"/>
    </source>
</evidence>
<accession>A0ACB9S2L0</accession>
<comment type="caution">
    <text evidence="1">The sequence shown here is derived from an EMBL/GenBank/DDBJ whole genome shotgun (WGS) entry which is preliminary data.</text>
</comment>
<dbReference type="Proteomes" id="UP001057402">
    <property type="component" value="Chromosome 2"/>
</dbReference>
<reference evidence="2" key="1">
    <citation type="journal article" date="2023" name="Front. Plant Sci.">
        <title>Chromosomal-level genome assembly of Melastoma candidum provides insights into trichome evolution.</title>
        <authorList>
            <person name="Zhong Y."/>
            <person name="Wu W."/>
            <person name="Sun C."/>
            <person name="Zou P."/>
            <person name="Liu Y."/>
            <person name="Dai S."/>
            <person name="Zhou R."/>
        </authorList>
    </citation>
    <scope>NUCLEOTIDE SEQUENCE [LARGE SCALE GENOMIC DNA]</scope>
</reference>
<name>A0ACB9S2L0_9MYRT</name>
<gene>
    <name evidence="1" type="ORF">MLD38_003434</name>
</gene>
<protein>
    <submittedName>
        <fullName evidence="1">Uncharacterized protein</fullName>
    </submittedName>
</protein>
<evidence type="ECO:0000313" key="2">
    <source>
        <dbReference type="Proteomes" id="UP001057402"/>
    </source>
</evidence>
<organism evidence="1 2">
    <name type="scientific">Melastoma candidum</name>
    <dbReference type="NCBI Taxonomy" id="119954"/>
    <lineage>
        <taxon>Eukaryota</taxon>
        <taxon>Viridiplantae</taxon>
        <taxon>Streptophyta</taxon>
        <taxon>Embryophyta</taxon>
        <taxon>Tracheophyta</taxon>
        <taxon>Spermatophyta</taxon>
        <taxon>Magnoliopsida</taxon>
        <taxon>eudicotyledons</taxon>
        <taxon>Gunneridae</taxon>
        <taxon>Pentapetalae</taxon>
        <taxon>rosids</taxon>
        <taxon>malvids</taxon>
        <taxon>Myrtales</taxon>
        <taxon>Melastomataceae</taxon>
        <taxon>Melastomatoideae</taxon>
        <taxon>Melastomateae</taxon>
        <taxon>Melastoma</taxon>
    </lineage>
</organism>
<dbReference type="EMBL" id="CM042881">
    <property type="protein sequence ID" value="KAI4385405.1"/>
    <property type="molecule type" value="Genomic_DNA"/>
</dbReference>
<proteinExistence type="predicted"/>
<keyword evidence="2" id="KW-1185">Reference proteome</keyword>